<dbReference type="PANTHER" id="PTHR43941:SF1">
    <property type="entry name" value="STRUCTURAL MAINTENANCE OF CHROMOSOMES PROTEIN 2"/>
    <property type="match status" value="1"/>
</dbReference>
<evidence type="ECO:0000313" key="3">
    <source>
        <dbReference type="Proteomes" id="UP000481153"/>
    </source>
</evidence>
<accession>A0A6G0XTP4</accession>
<keyword evidence="1" id="KW-0175">Coiled coil</keyword>
<reference evidence="2 3" key="1">
    <citation type="submission" date="2019-07" db="EMBL/GenBank/DDBJ databases">
        <title>Genomics analysis of Aphanomyces spp. identifies a new class of oomycete effector associated with host adaptation.</title>
        <authorList>
            <person name="Gaulin E."/>
        </authorList>
    </citation>
    <scope>NUCLEOTIDE SEQUENCE [LARGE SCALE GENOMIC DNA]</scope>
    <source>
        <strain evidence="2 3">ATCC 201684</strain>
    </source>
</reference>
<organism evidence="2 3">
    <name type="scientific">Aphanomyces euteiches</name>
    <dbReference type="NCBI Taxonomy" id="100861"/>
    <lineage>
        <taxon>Eukaryota</taxon>
        <taxon>Sar</taxon>
        <taxon>Stramenopiles</taxon>
        <taxon>Oomycota</taxon>
        <taxon>Saprolegniomycetes</taxon>
        <taxon>Saprolegniales</taxon>
        <taxon>Verrucalvaceae</taxon>
        <taxon>Aphanomyces</taxon>
    </lineage>
</organism>
<feature type="coiled-coil region" evidence="1">
    <location>
        <begin position="460"/>
        <end position="501"/>
    </location>
</feature>
<feature type="coiled-coil region" evidence="1">
    <location>
        <begin position="162"/>
        <end position="206"/>
    </location>
</feature>
<keyword evidence="3" id="KW-1185">Reference proteome</keyword>
<dbReference type="VEuPathDB" id="FungiDB:AeMF1_000793"/>
<evidence type="ECO:0000256" key="1">
    <source>
        <dbReference type="SAM" id="Coils"/>
    </source>
</evidence>
<evidence type="ECO:0000313" key="2">
    <source>
        <dbReference type="EMBL" id="KAF0743984.1"/>
    </source>
</evidence>
<proteinExistence type="predicted"/>
<name>A0A6G0XTP4_9STRA</name>
<dbReference type="Proteomes" id="UP000481153">
    <property type="component" value="Unassembled WGS sequence"/>
</dbReference>
<dbReference type="EMBL" id="VJMJ01000012">
    <property type="protein sequence ID" value="KAF0743984.1"/>
    <property type="molecule type" value="Genomic_DNA"/>
</dbReference>
<sequence length="875" mass="98799">MDPFEIHVDDEAVELRSRLASANTEILTLRDQVDRRTQLLDDLRSAYMRDVVVMKDRLWKHGITSDADLAALPTADLKPFLPLFSPASHFLDVRPCSACGGGVHLVRRDDDVLAQALVDAQLAKQRLTASQSVQASLEVSLSTALADAATMQRLVFKEKKLNASLVNEKEKLQSQLASIQSRSWHIGVLEASVQDLQATISRVEEEKAAVTRWLDQTRLDLVDADQRHAVAIAAAAQSMEELRRESQLHLQSVQDELVQAHTTMEALRAEIQALHESKDALETRLRAEHLGELNALTTSWRREMDGTALERNVAGMVLADVQGRWSQTSARLLAAHDRINAMTSEKRALLRARDAADARKTELAQELAASSQRVERIQREMATQVESTARTLQLKLLWLWMKAQARETTWSAWCQFLKAAWRLVKVEKTERVGQLVGGTYVQLSTDGATTLAHLEKHEAIQHLERSLVQADERRRDLQDHVRGLQAKLERVNEALTQRTREYTIASRALAAAECTKIQLQSAVDTMKEAADDEKEARCRAEMAQHDAWTRFLSIFQALEQCFSDDMAVMHAKLQDLQAKAALLEEEKADAKTLLVQCQERLAATVELLENKKFECMAFQNDLADVADEMVSLERKLAGEHRRAAMYEEMVANMTKVIHDQQTTIESLEIRLDRRNERQASIDLDWMLRNTAATTIQMAWRHARACRLHRYKRGIQQRQVEHVITSTATAQRNSAQGLQFVRATTELARFLSQLGVDTSFLCPSSTAFDKKLAGVKGNTAAACLQNAWRMYAKRKIVASRLALSGLQARHRRLVKSLHALDLTRRHYQQLRALGVKFEPAKVLPPKRTPPVRPKSAIPGLLKYRLQHPIKSTNNQD</sequence>
<comment type="caution">
    <text evidence="2">The sequence shown here is derived from an EMBL/GenBank/DDBJ whole genome shotgun (WGS) entry which is preliminary data.</text>
</comment>
<dbReference type="AlphaFoldDB" id="A0A6G0XTP4"/>
<feature type="coiled-coil region" evidence="1">
    <location>
        <begin position="566"/>
        <end position="677"/>
    </location>
</feature>
<dbReference type="PANTHER" id="PTHR43941">
    <property type="entry name" value="STRUCTURAL MAINTENANCE OF CHROMOSOMES PROTEIN 2"/>
    <property type="match status" value="1"/>
</dbReference>
<protein>
    <submittedName>
        <fullName evidence="2">Uncharacterized protein</fullName>
    </submittedName>
</protein>
<gene>
    <name evidence="2" type="ORF">Ae201684_001624</name>
</gene>
<feature type="coiled-coil region" evidence="1">
    <location>
        <begin position="250"/>
        <end position="284"/>
    </location>
</feature>